<reference evidence="2" key="1">
    <citation type="journal article" date="2012" name="Nat. Biotechnol.">
        <title>Reference genome sequence of the model plant Setaria.</title>
        <authorList>
            <person name="Bennetzen J.L."/>
            <person name="Schmutz J."/>
            <person name="Wang H."/>
            <person name="Percifield R."/>
            <person name="Hawkins J."/>
            <person name="Pontaroli A.C."/>
            <person name="Estep M."/>
            <person name="Feng L."/>
            <person name="Vaughn J.N."/>
            <person name="Grimwood J."/>
            <person name="Jenkins J."/>
            <person name="Barry K."/>
            <person name="Lindquist E."/>
            <person name="Hellsten U."/>
            <person name="Deshpande S."/>
            <person name="Wang X."/>
            <person name="Wu X."/>
            <person name="Mitros T."/>
            <person name="Triplett J."/>
            <person name="Yang X."/>
            <person name="Ye C.Y."/>
            <person name="Mauro-Herrera M."/>
            <person name="Wang L."/>
            <person name="Li P."/>
            <person name="Sharma M."/>
            <person name="Sharma R."/>
            <person name="Ronald P.C."/>
            <person name="Panaud O."/>
            <person name="Kellogg E.A."/>
            <person name="Brutnell T.P."/>
            <person name="Doust A.N."/>
            <person name="Tuskan G.A."/>
            <person name="Rokhsar D."/>
            <person name="Devos K.M."/>
        </authorList>
    </citation>
    <scope>NUCLEOTIDE SEQUENCE [LARGE SCALE GENOMIC DNA]</scope>
    <source>
        <strain evidence="2">cv. Yugu1</strain>
    </source>
</reference>
<keyword evidence="2" id="KW-1185">Reference proteome</keyword>
<protein>
    <submittedName>
        <fullName evidence="1">Uncharacterized protein</fullName>
    </submittedName>
</protein>
<dbReference type="EMBL" id="AGNK02001902">
    <property type="status" value="NOT_ANNOTATED_CDS"/>
    <property type="molecule type" value="Genomic_DNA"/>
</dbReference>
<accession>K3ZBR9</accession>
<sequence>MISSTLEQFSRTSNCAHKRNVEMANWDDVTNEVLQRKKTKLDGRTSGKSSIQVK</sequence>
<dbReference type="Gramene" id="KQL16216">
    <property type="protein sequence ID" value="KQL16216"/>
    <property type="gene ID" value="SETIT_023990mg"/>
</dbReference>
<name>K3ZBR9_SETIT</name>
<proteinExistence type="predicted"/>
<evidence type="ECO:0000313" key="1">
    <source>
        <dbReference type="EnsemblPlants" id="KQL16216"/>
    </source>
</evidence>
<dbReference type="Proteomes" id="UP000004995">
    <property type="component" value="Unassembled WGS sequence"/>
</dbReference>
<dbReference type="InParanoid" id="K3ZBR9"/>
<reference evidence="1" key="2">
    <citation type="submission" date="2018-08" db="UniProtKB">
        <authorList>
            <consortium name="EnsemblPlants"/>
        </authorList>
    </citation>
    <scope>IDENTIFICATION</scope>
    <source>
        <strain evidence="1">Yugu1</strain>
    </source>
</reference>
<dbReference type="AlphaFoldDB" id="K3ZBR9"/>
<dbReference type="EnsemblPlants" id="KQL16216">
    <property type="protein sequence ID" value="KQL16216"/>
    <property type="gene ID" value="SETIT_023990mg"/>
</dbReference>
<dbReference type="HOGENOM" id="CLU_3053967_0_0_1"/>
<evidence type="ECO:0000313" key="2">
    <source>
        <dbReference type="Proteomes" id="UP000004995"/>
    </source>
</evidence>
<organism evidence="1 2">
    <name type="scientific">Setaria italica</name>
    <name type="common">Foxtail millet</name>
    <name type="synonym">Panicum italicum</name>
    <dbReference type="NCBI Taxonomy" id="4555"/>
    <lineage>
        <taxon>Eukaryota</taxon>
        <taxon>Viridiplantae</taxon>
        <taxon>Streptophyta</taxon>
        <taxon>Embryophyta</taxon>
        <taxon>Tracheophyta</taxon>
        <taxon>Spermatophyta</taxon>
        <taxon>Magnoliopsida</taxon>
        <taxon>Liliopsida</taxon>
        <taxon>Poales</taxon>
        <taxon>Poaceae</taxon>
        <taxon>PACMAD clade</taxon>
        <taxon>Panicoideae</taxon>
        <taxon>Panicodae</taxon>
        <taxon>Paniceae</taxon>
        <taxon>Cenchrinae</taxon>
        <taxon>Setaria</taxon>
    </lineage>
</organism>